<dbReference type="Proteomes" id="UP001220662">
    <property type="component" value="Unassembled WGS sequence"/>
</dbReference>
<proteinExistence type="predicted"/>
<comment type="caution">
    <text evidence="1">The sequence shown here is derived from an EMBL/GenBank/DDBJ whole genome shotgun (WGS) entry which is preliminary data.</text>
</comment>
<name>A0AAW6P8J6_9PSED</name>
<sequence>MYPNPELQNAIISANASSGFIATTREGKPLRMALVDDDGNIVEAGNDVRWAAWSICSTALHNLWECQGHLVIHSSPPGDPEVIRRLALKAAA</sequence>
<gene>
    <name evidence="1" type="ORF">P3W55_13385</name>
</gene>
<protein>
    <submittedName>
        <fullName evidence="1">Uncharacterized protein</fullName>
    </submittedName>
</protein>
<reference evidence="1" key="1">
    <citation type="submission" date="2023-03" db="EMBL/GenBank/DDBJ databases">
        <title>Draft assemblies of triclosan tolerant bacteria isolated from returned activated sludge.</title>
        <authorList>
            <person name="Van Hamelsveld S."/>
        </authorList>
    </citation>
    <scope>NUCLEOTIDE SEQUENCE</scope>
    <source>
        <strain evidence="1">GW210015_S63</strain>
    </source>
</reference>
<dbReference type="EMBL" id="JARJLR010000233">
    <property type="protein sequence ID" value="MDF3842703.1"/>
    <property type="molecule type" value="Genomic_DNA"/>
</dbReference>
<dbReference type="AlphaFoldDB" id="A0AAW6P8J6"/>
<organism evidence="1 2">
    <name type="scientific">Pseudomonas citronellolis</name>
    <dbReference type="NCBI Taxonomy" id="53408"/>
    <lineage>
        <taxon>Bacteria</taxon>
        <taxon>Pseudomonadati</taxon>
        <taxon>Pseudomonadota</taxon>
        <taxon>Gammaproteobacteria</taxon>
        <taxon>Pseudomonadales</taxon>
        <taxon>Pseudomonadaceae</taxon>
        <taxon>Pseudomonas</taxon>
    </lineage>
</organism>
<evidence type="ECO:0000313" key="1">
    <source>
        <dbReference type="EMBL" id="MDF3842703.1"/>
    </source>
</evidence>
<accession>A0AAW6P8J6</accession>
<evidence type="ECO:0000313" key="2">
    <source>
        <dbReference type="Proteomes" id="UP001220662"/>
    </source>
</evidence>
<dbReference type="RefSeq" id="WP_276214755.1">
    <property type="nucleotide sequence ID" value="NZ_JARJLR010000233.1"/>
</dbReference>